<reference evidence="2" key="1">
    <citation type="submission" date="2018-07" db="EMBL/GenBank/DDBJ databases">
        <authorList>
            <person name="Peiro R."/>
            <person name="Begona"/>
            <person name="Cbmso G."/>
            <person name="Lopez M."/>
            <person name="Gonzalez S."/>
        </authorList>
    </citation>
    <scope>NUCLEOTIDE SEQUENCE [LARGE SCALE GENOMIC DNA]</scope>
</reference>
<proteinExistence type="predicted"/>
<evidence type="ECO:0000313" key="1">
    <source>
        <dbReference type="EMBL" id="SSC65541.1"/>
    </source>
</evidence>
<dbReference type="AlphaFoldDB" id="A0A376ACF6"/>
<gene>
    <name evidence="1" type="ORF">RHIZ70_1249</name>
</gene>
<evidence type="ECO:0000313" key="2">
    <source>
        <dbReference type="Proteomes" id="UP000254764"/>
    </source>
</evidence>
<organism evidence="1 2">
    <name type="scientific">Ciceribacter selenitireducens ATCC BAA-1503</name>
    <dbReference type="NCBI Taxonomy" id="1336235"/>
    <lineage>
        <taxon>Bacteria</taxon>
        <taxon>Pseudomonadati</taxon>
        <taxon>Pseudomonadota</taxon>
        <taxon>Alphaproteobacteria</taxon>
        <taxon>Hyphomicrobiales</taxon>
        <taxon>Rhizobiaceae</taxon>
        <taxon>Ciceribacter</taxon>
    </lineage>
</organism>
<accession>A0A376ACF6</accession>
<keyword evidence="2" id="KW-1185">Reference proteome</keyword>
<sequence>MEQRIADSAKHQNAIIEQIKALLKQSNVSIVPPPSYELECNEDPVVELLTEQLVQSYVKQGGDPELGLLEQLITVRRELAMLGVEPADSYQAQLANRLLVKAQTLIKTYGSQRDKVLAILGLAHKAANVLQLLGDSAIEQKFFGEITGWLSKLVPDMLKDIRTQHDYRLVNAVFTLTRVINSSGKLSGQADPSEILRQIEEAMRFDLSLALEASGGAHEWSLKSEFALTPTLAAGKNKLLQLMYVGEGQGTYASYAYKNGTQTMQAPDFPVMAKVTDFDPCKGTAVLFLDRFFAQEGETYLRKDTTNKAPIVWAAFANVFRAQQVDQGFEFELPVKTKTEKAVDTVFDQSAKGFTGKFTVKLTHKPQ</sequence>
<dbReference type="EMBL" id="UEYP01000001">
    <property type="protein sequence ID" value="SSC65541.1"/>
    <property type="molecule type" value="Genomic_DNA"/>
</dbReference>
<name>A0A376ACF6_9HYPH</name>
<dbReference type="Proteomes" id="UP000254764">
    <property type="component" value="Unassembled WGS sequence"/>
</dbReference>
<protein>
    <submittedName>
        <fullName evidence="1">Uncharacterized protein</fullName>
    </submittedName>
</protein>